<organism evidence="2">
    <name type="scientific">Nothobranchius furzeri</name>
    <name type="common">Turquoise killifish</name>
    <dbReference type="NCBI Taxonomy" id="105023"/>
    <lineage>
        <taxon>Eukaryota</taxon>
        <taxon>Metazoa</taxon>
        <taxon>Chordata</taxon>
        <taxon>Craniata</taxon>
        <taxon>Vertebrata</taxon>
        <taxon>Euteleostomi</taxon>
        <taxon>Actinopterygii</taxon>
        <taxon>Neopterygii</taxon>
        <taxon>Teleostei</taxon>
        <taxon>Neoteleostei</taxon>
        <taxon>Acanthomorphata</taxon>
        <taxon>Ovalentaria</taxon>
        <taxon>Atherinomorphae</taxon>
        <taxon>Cyprinodontiformes</taxon>
        <taxon>Nothobranchiidae</taxon>
        <taxon>Nothobranchius</taxon>
    </lineage>
</organism>
<sequence length="76" mass="8805">QRRYASLLCLMTSPLVVSNVGFRCLIEHLEPRYVMPPAATPLSTRPYPRFINKLKRVLLHIWIKQVLLASLTFGRL</sequence>
<proteinExistence type="predicted"/>
<feature type="non-terminal residue" evidence="2">
    <location>
        <position position="76"/>
    </location>
</feature>
<reference evidence="2" key="1">
    <citation type="submission" date="2016-05" db="EMBL/GenBank/DDBJ databases">
        <authorList>
            <person name="Lavstsen T."/>
            <person name="Jespersen J.S."/>
        </authorList>
    </citation>
    <scope>NUCLEOTIDE SEQUENCE</scope>
    <source>
        <tissue evidence="2">Brain</tissue>
    </source>
</reference>
<feature type="signal peptide" evidence="1">
    <location>
        <begin position="1"/>
        <end position="18"/>
    </location>
</feature>
<accession>A0A1A7Z8R7</accession>
<dbReference type="EMBL" id="HADY01000494">
    <property type="protein sequence ID" value="SBP38979.1"/>
    <property type="molecule type" value="Transcribed_RNA"/>
</dbReference>
<dbReference type="AlphaFoldDB" id="A0A1A7Z8R7"/>
<evidence type="ECO:0000313" key="2">
    <source>
        <dbReference type="EMBL" id="SBP38979.1"/>
    </source>
</evidence>
<evidence type="ECO:0000256" key="1">
    <source>
        <dbReference type="SAM" id="SignalP"/>
    </source>
</evidence>
<name>A0A1A7Z8R7_NOTFU</name>
<gene>
    <name evidence="2" type="primary">BX005250.1</name>
</gene>
<keyword evidence="1" id="KW-0732">Signal</keyword>
<feature type="chain" id="PRO_5008364442" evidence="1">
    <location>
        <begin position="19"/>
        <end position="76"/>
    </location>
</feature>
<reference evidence="2" key="2">
    <citation type="submission" date="2016-06" db="EMBL/GenBank/DDBJ databases">
        <title>The genome of a short-lived fish provides insights into sex chromosome evolution and the genetic control of aging.</title>
        <authorList>
            <person name="Reichwald K."/>
            <person name="Felder M."/>
            <person name="Petzold A."/>
            <person name="Koch P."/>
            <person name="Groth M."/>
            <person name="Platzer M."/>
        </authorList>
    </citation>
    <scope>NUCLEOTIDE SEQUENCE</scope>
    <source>
        <tissue evidence="2">Brain</tissue>
    </source>
</reference>
<protein>
    <submittedName>
        <fullName evidence="2">Uncharacterized protein</fullName>
    </submittedName>
</protein>
<feature type="non-terminal residue" evidence="2">
    <location>
        <position position="1"/>
    </location>
</feature>